<comment type="caution">
    <text evidence="4">The sequence shown here is derived from an EMBL/GenBank/DDBJ whole genome shotgun (WGS) entry which is preliminary data.</text>
</comment>
<dbReference type="Proteomes" id="UP001152797">
    <property type="component" value="Unassembled WGS sequence"/>
</dbReference>
<dbReference type="EMBL" id="CAMXCT010003015">
    <property type="protein sequence ID" value="CAI4001966.1"/>
    <property type="molecule type" value="Genomic_DNA"/>
</dbReference>
<feature type="region of interest" description="Disordered" evidence="2">
    <location>
        <begin position="121"/>
        <end position="146"/>
    </location>
</feature>
<feature type="domain" description="Mei2-like C-terminal RNA recognition motif" evidence="3">
    <location>
        <begin position="788"/>
        <end position="887"/>
    </location>
</feature>
<dbReference type="AlphaFoldDB" id="A0A9P1D4S2"/>
<dbReference type="OrthoDB" id="417481at2759"/>
<keyword evidence="6" id="KW-1185">Reference proteome</keyword>
<gene>
    <name evidence="4" type="ORF">C1SCF055_LOCUS27955</name>
</gene>
<dbReference type="InterPro" id="IPR007201">
    <property type="entry name" value="Mei2-like_Rrm_C"/>
</dbReference>
<feature type="compositionally biased region" description="Basic and acidic residues" evidence="2">
    <location>
        <begin position="296"/>
        <end position="310"/>
    </location>
</feature>
<feature type="region of interest" description="Disordered" evidence="2">
    <location>
        <begin position="745"/>
        <end position="764"/>
    </location>
</feature>
<proteinExistence type="predicted"/>
<protein>
    <recommendedName>
        <fullName evidence="3">Mei2-like C-terminal RNA recognition motif domain-containing protein</fullName>
    </recommendedName>
</protein>
<dbReference type="PANTHER" id="PTHR23189">
    <property type="entry name" value="RNA RECOGNITION MOTIF-CONTAINING"/>
    <property type="match status" value="1"/>
</dbReference>
<accession>A0A9P1D4S2</accession>
<evidence type="ECO:0000313" key="5">
    <source>
        <dbReference type="EMBL" id="CAL1155341.1"/>
    </source>
</evidence>
<feature type="domain" description="Mei2-like C-terminal RNA recognition motif" evidence="3">
    <location>
        <begin position="170"/>
        <end position="269"/>
    </location>
</feature>
<dbReference type="SUPFAM" id="SSF54928">
    <property type="entry name" value="RNA-binding domain, RBD"/>
    <property type="match status" value="2"/>
</dbReference>
<evidence type="ECO:0000256" key="1">
    <source>
        <dbReference type="ARBA" id="ARBA00022884"/>
    </source>
</evidence>
<evidence type="ECO:0000256" key="2">
    <source>
        <dbReference type="SAM" id="MobiDB-lite"/>
    </source>
</evidence>
<evidence type="ECO:0000313" key="4">
    <source>
        <dbReference type="EMBL" id="CAI4001966.1"/>
    </source>
</evidence>
<feature type="region of interest" description="Disordered" evidence="2">
    <location>
        <begin position="908"/>
        <end position="945"/>
    </location>
</feature>
<evidence type="ECO:0000313" key="6">
    <source>
        <dbReference type="Proteomes" id="UP001152797"/>
    </source>
</evidence>
<feature type="compositionally biased region" description="Basic and acidic residues" evidence="2">
    <location>
        <begin position="750"/>
        <end position="759"/>
    </location>
</feature>
<dbReference type="Pfam" id="PF04059">
    <property type="entry name" value="RRM_2"/>
    <property type="match status" value="2"/>
</dbReference>
<feature type="compositionally biased region" description="Low complexity" evidence="2">
    <location>
        <begin position="933"/>
        <end position="945"/>
    </location>
</feature>
<dbReference type="EMBL" id="CAMXCT030003015">
    <property type="protein sequence ID" value="CAL4789278.1"/>
    <property type="molecule type" value="Genomic_DNA"/>
</dbReference>
<name>A0A9P1D4S2_9DINO</name>
<feature type="region of interest" description="Disordered" evidence="2">
    <location>
        <begin position="296"/>
        <end position="325"/>
    </location>
</feature>
<reference evidence="4" key="1">
    <citation type="submission" date="2022-10" db="EMBL/GenBank/DDBJ databases">
        <authorList>
            <person name="Chen Y."/>
            <person name="Dougan E. K."/>
            <person name="Chan C."/>
            <person name="Rhodes N."/>
            <person name="Thang M."/>
        </authorList>
    </citation>
    <scope>NUCLEOTIDE SEQUENCE</scope>
</reference>
<dbReference type="GO" id="GO:0003723">
    <property type="term" value="F:RNA binding"/>
    <property type="evidence" value="ECO:0007669"/>
    <property type="project" value="UniProtKB-KW"/>
</dbReference>
<dbReference type="InterPro" id="IPR035979">
    <property type="entry name" value="RBD_domain_sf"/>
</dbReference>
<evidence type="ECO:0000259" key="3">
    <source>
        <dbReference type="Pfam" id="PF04059"/>
    </source>
</evidence>
<organism evidence="4">
    <name type="scientific">Cladocopium goreaui</name>
    <dbReference type="NCBI Taxonomy" id="2562237"/>
    <lineage>
        <taxon>Eukaryota</taxon>
        <taxon>Sar</taxon>
        <taxon>Alveolata</taxon>
        <taxon>Dinophyceae</taxon>
        <taxon>Suessiales</taxon>
        <taxon>Symbiodiniaceae</taxon>
        <taxon>Cladocopium</taxon>
    </lineage>
</organism>
<sequence>MLSSLGRCEPFPPAAHDIRTVRVDLSAFAEKVDHVRGGFNQFGEVAHISASHGYALVEFYDIRAAQTLLAASQGTAVPWTPEQNTTAPALLASLGSGNWPLPNSVPQGLMAYQSEILSEEAADTTDAQTQDAETAKGERANKPVRTKVSTKEFQKYDIDPDRIQRGEDSRTTVMIRNLVGISARKDFLMFLEKCGLSDRFTFFYMPCKEHRNVPAGFAFVNFISPIDVHKLVVMVKSGFWREFMKEPTVKAPAVSYARFQGHEELVKHFSSSAVLHEQDPEKHPIFRPEAAAKAAKEKKLASSKKDDSSMKPRSNTANAVPHAVGLQNSMPPGLESYMGTTVAGEDMAQAPLSTLLGSQVNEITALLTRLTDAEASTKIAASPPAYLKSAFAQGQNQEALQFLLAKTMLQDNACFAPKQQLGANGGWVHKIVVIALAARRNPPPMTSANAQLRYGVAIGLNWPRFQLRCGIQEFMIKQMHAALALALTGAQESASTAIKRALDELVTLQFRFNPDRERLQLPTAFRTVLGCQIDSMWASNQALKASAPVAESSSTSALSNTVCICDPDGQWQSVSEKPTKDLSEFGEIARLDTSLAVIARCVLVTYFDIRCAQRLMLSSPGRCEPFPPAAHDVRTVRVNLSAFAEEVDHMRGGFNQFGEVAHISASHGHAIVEFYDIRSAQMLLAAASGSAMPWSPDQTNSSSAMLASMGAGQWPLGNADVGGMLGFQNVMNGMEGQIGQEIATVESPQADDKKGERGNRPLRTKVSTKEFSKYDIDPERIERGEDSRTTVMVRNVAGNNARKEFLNLMEKFGLSDRFTFFYMPCKEHRNVLAGFAFVNFISPLDVHKLFVMVKNGAWREVMSKSQTKAPGVSYARFQGHEELVEHFSSSAVLHEQDPEKRPIFRPDAAAKAAKEKQKNGSKKESSPLPKVSNGAPGLMNGMNGMNGHGNAWMSLLTSDELKEASQKIMSTPPAYVKSSLMEAPEDAMDAAPPQMGA</sequence>
<reference evidence="5" key="2">
    <citation type="submission" date="2024-04" db="EMBL/GenBank/DDBJ databases">
        <authorList>
            <person name="Chen Y."/>
            <person name="Shah S."/>
            <person name="Dougan E. K."/>
            <person name="Thang M."/>
            <person name="Chan C."/>
        </authorList>
    </citation>
    <scope>NUCLEOTIDE SEQUENCE [LARGE SCALE GENOMIC DNA]</scope>
</reference>
<feature type="compositionally biased region" description="Basic and acidic residues" evidence="2">
    <location>
        <begin position="912"/>
        <end position="925"/>
    </location>
</feature>
<dbReference type="EMBL" id="CAMXCT020003015">
    <property type="protein sequence ID" value="CAL1155341.1"/>
    <property type="molecule type" value="Genomic_DNA"/>
</dbReference>
<keyword evidence="1" id="KW-0694">RNA-binding</keyword>